<reference evidence="2" key="1">
    <citation type="journal article" date="2022" name="Cell">
        <title>Design, construction, and in vivo augmentation of a complex gut microbiome.</title>
        <authorList>
            <person name="Cheng A.G."/>
            <person name="Ho P.Y."/>
            <person name="Aranda-Diaz A."/>
            <person name="Jain S."/>
            <person name="Yu F.B."/>
            <person name="Meng X."/>
            <person name="Wang M."/>
            <person name="Iakiviak M."/>
            <person name="Nagashima K."/>
            <person name="Zhao A."/>
            <person name="Murugkar P."/>
            <person name="Patil A."/>
            <person name="Atabakhsh K."/>
            <person name="Weakley A."/>
            <person name="Yan J."/>
            <person name="Brumbaugh A.R."/>
            <person name="Higginbottom S."/>
            <person name="Dimas A."/>
            <person name="Shiver A.L."/>
            <person name="Deutschbauer A."/>
            <person name="Neff N."/>
            <person name="Sonnenburg J.L."/>
            <person name="Huang K.C."/>
            <person name="Fischbach M.A."/>
        </authorList>
    </citation>
    <scope>NUCLEOTIDE SEQUENCE</scope>
    <source>
        <strain evidence="2">DSM 19829</strain>
    </source>
</reference>
<dbReference type="RefSeq" id="WP_044983461.1">
    <property type="nucleotide sequence ID" value="NZ_CABLBR010000027.1"/>
</dbReference>
<evidence type="ECO:0000259" key="1">
    <source>
        <dbReference type="Pfam" id="PF12654"/>
    </source>
</evidence>
<feature type="domain" description="DUF3786" evidence="1">
    <location>
        <begin position="25"/>
        <end position="196"/>
    </location>
</feature>
<sequence>MAEYQDNYEKVREDWKKKAITWNYEERYRALGLPGYSEHGKLPVIYYGRKYEIDRETGSITDAANPEQVPDFFTLMDIYHLFYYSKEKPVLSGQWVAFQDVPRASVFTKAFFEQTVNPFARVFGGRLDQLLEAGEKLGFERIRYSDAGFQAMAFSCLPIRFLFWDGDEEFPAKANVLFDANITDFMHEETVVMVASDGLKRLTEAADPGKEAPMNRSYRGWVKK</sequence>
<dbReference type="EMBL" id="CP102290">
    <property type="protein sequence ID" value="UWP58136.1"/>
    <property type="molecule type" value="Genomic_DNA"/>
</dbReference>
<dbReference type="Pfam" id="PF12654">
    <property type="entry name" value="DUF3786"/>
    <property type="match status" value="1"/>
</dbReference>
<keyword evidence="3" id="KW-1185">Reference proteome</keyword>
<evidence type="ECO:0000313" key="3">
    <source>
        <dbReference type="Proteomes" id="UP001060164"/>
    </source>
</evidence>
<dbReference type="Proteomes" id="UP001060164">
    <property type="component" value="Chromosome"/>
</dbReference>
<organism evidence="2 3">
    <name type="scientific">Ruminococcus gauvreauii</name>
    <dbReference type="NCBI Taxonomy" id="438033"/>
    <lineage>
        <taxon>Bacteria</taxon>
        <taxon>Bacillati</taxon>
        <taxon>Bacillota</taxon>
        <taxon>Clostridia</taxon>
        <taxon>Eubacteriales</taxon>
        <taxon>Oscillospiraceae</taxon>
        <taxon>Ruminococcus</taxon>
    </lineage>
</organism>
<proteinExistence type="predicted"/>
<protein>
    <submittedName>
        <fullName evidence="2">DUF3786 domain-containing protein</fullName>
    </submittedName>
</protein>
<dbReference type="InterPro" id="IPR024264">
    <property type="entry name" value="DUF3786"/>
</dbReference>
<name>A0ABY5VD28_9FIRM</name>
<accession>A0ABY5VD28</accession>
<evidence type="ECO:0000313" key="2">
    <source>
        <dbReference type="EMBL" id="UWP58136.1"/>
    </source>
</evidence>
<gene>
    <name evidence="2" type="ORF">NQ502_12125</name>
</gene>